<name>A0A4Y2RKX2_ARAVE</name>
<evidence type="ECO:0000313" key="1">
    <source>
        <dbReference type="EMBL" id="GBN76447.1"/>
    </source>
</evidence>
<keyword evidence="2" id="KW-1185">Reference proteome</keyword>
<proteinExistence type="predicted"/>
<accession>A0A4Y2RKX2</accession>
<comment type="caution">
    <text evidence="1">The sequence shown here is derived from an EMBL/GenBank/DDBJ whole genome shotgun (WGS) entry which is preliminary data.</text>
</comment>
<sequence length="311" mass="34759">MTRKKADENADCLIVNSAPALAPTHPSVVIIGDDIDLLFILIGIFTFDNVYFLKPGKEKIGEKIFSPHTALEKTIADNILFVHAMSGCDATSVLFNYSKIKFVQTLKNNPHLTKVIEIFKSPNITPEAVVDARNRFLVASFGYPISASDTPSLNNVRYKCYMTSSFSKSSNMVSLHPTEAAAQKHSLRVYHQIQNWLGNKRRPEDWGWERTISGLQLVKTLKPPAPDCILRKISNKCKKGCTGNCSCRKATLFSSVLCLHCRDNCNNRKIQEINSDEDDDDEPILPDHLVEASLSLHVEEDTDELPKDIGP</sequence>
<protein>
    <recommendedName>
        <fullName evidence="3">Tesmin/TSO1-like CXC domain-containing protein</fullName>
    </recommendedName>
</protein>
<dbReference type="AlphaFoldDB" id="A0A4Y2RKX2"/>
<reference evidence="1 2" key="1">
    <citation type="journal article" date="2019" name="Sci. Rep.">
        <title>Orb-weaving spider Araneus ventricosus genome elucidates the spidroin gene catalogue.</title>
        <authorList>
            <person name="Kono N."/>
            <person name="Nakamura H."/>
            <person name="Ohtoshi R."/>
            <person name="Moran D.A.P."/>
            <person name="Shinohara A."/>
            <person name="Yoshida Y."/>
            <person name="Fujiwara M."/>
            <person name="Mori M."/>
            <person name="Tomita M."/>
            <person name="Arakawa K."/>
        </authorList>
    </citation>
    <scope>NUCLEOTIDE SEQUENCE [LARGE SCALE GENOMIC DNA]</scope>
</reference>
<organism evidence="1 2">
    <name type="scientific">Araneus ventricosus</name>
    <name type="common">Orbweaver spider</name>
    <name type="synonym">Epeira ventricosa</name>
    <dbReference type="NCBI Taxonomy" id="182803"/>
    <lineage>
        <taxon>Eukaryota</taxon>
        <taxon>Metazoa</taxon>
        <taxon>Ecdysozoa</taxon>
        <taxon>Arthropoda</taxon>
        <taxon>Chelicerata</taxon>
        <taxon>Arachnida</taxon>
        <taxon>Araneae</taxon>
        <taxon>Araneomorphae</taxon>
        <taxon>Entelegynae</taxon>
        <taxon>Araneoidea</taxon>
        <taxon>Araneidae</taxon>
        <taxon>Araneus</taxon>
    </lineage>
</organism>
<dbReference type="Proteomes" id="UP000499080">
    <property type="component" value="Unassembled WGS sequence"/>
</dbReference>
<evidence type="ECO:0000313" key="2">
    <source>
        <dbReference type="Proteomes" id="UP000499080"/>
    </source>
</evidence>
<evidence type="ECO:0008006" key="3">
    <source>
        <dbReference type="Google" id="ProtNLM"/>
    </source>
</evidence>
<dbReference type="EMBL" id="BGPR01017537">
    <property type="protein sequence ID" value="GBN76447.1"/>
    <property type="molecule type" value="Genomic_DNA"/>
</dbReference>
<gene>
    <name evidence="1" type="ORF">AVEN_147681_1</name>
</gene>